<evidence type="ECO:0000313" key="2">
    <source>
        <dbReference type="EMBL" id="NMM41121.1"/>
    </source>
</evidence>
<keyword evidence="1" id="KW-1133">Transmembrane helix</keyword>
<accession>A0A7Y0HAY7</accession>
<feature type="transmembrane region" description="Helical" evidence="1">
    <location>
        <begin position="392"/>
        <end position="411"/>
    </location>
</feature>
<dbReference type="AlphaFoldDB" id="A0A7Y0HAY7"/>
<dbReference type="Proteomes" id="UP000570493">
    <property type="component" value="Unassembled WGS sequence"/>
</dbReference>
<evidence type="ECO:0000313" key="3">
    <source>
        <dbReference type="Proteomes" id="UP000570493"/>
    </source>
</evidence>
<sequence length="440" mass="50907">MDTRKYLLHSNIPSLFLFFCLIPFIDEYFLGLFNEKRFFQSILLILCALLYFHSFKLEKKSKLILVSVLFIGLISTLLSENLLYSSLSYLHATMLISLVFLGYKIKDNNSILFYTIFFSNVFLVSYSLLNYSFFILSSEAPFPDGVLYGFYNIRFFNQFQVLSIPFVIYFLSHSKLHRVAKVTLTFNFFLLLFSSARGASIAILITTLIYCYFINKSMVKEILFYVLAAILLFLLHYFYLSFYHSAEYIIRTGSSKRYELWLEVINNISFKTLLIGNGPGGYKSETFDFGHPHNSILQILNNWGVIVLSITVWFIYKLITHSLAFIKKNKGNNEFLTCFTSFVSLLIYSLVSGVIVMPIPQTFLFVLVGILLGYLGYNLFERKNNTHKKIALIITFTISLLYAALVILSYSCLDPKPYGPSFWSNGQLSFENCKLTYFED</sequence>
<proteinExistence type="predicted"/>
<dbReference type="EMBL" id="JABBMT010000013">
    <property type="protein sequence ID" value="NMM41121.1"/>
    <property type="molecule type" value="Genomic_DNA"/>
</dbReference>
<feature type="transmembrane region" description="Helical" evidence="1">
    <location>
        <begin position="84"/>
        <end position="103"/>
    </location>
</feature>
<feature type="transmembrane region" description="Helical" evidence="1">
    <location>
        <begin position="336"/>
        <end position="356"/>
    </location>
</feature>
<feature type="transmembrane region" description="Helical" evidence="1">
    <location>
        <begin position="112"/>
        <end position="135"/>
    </location>
</feature>
<protein>
    <recommendedName>
        <fullName evidence="4">O-antigen polymerase</fullName>
    </recommendedName>
</protein>
<feature type="transmembrane region" description="Helical" evidence="1">
    <location>
        <begin position="184"/>
        <end position="210"/>
    </location>
</feature>
<feature type="transmembrane region" description="Helical" evidence="1">
    <location>
        <begin position="222"/>
        <end position="240"/>
    </location>
</feature>
<organism evidence="2 3">
    <name type="scientific">Pseudoalteromonas arctica</name>
    <dbReference type="NCBI Taxonomy" id="394751"/>
    <lineage>
        <taxon>Bacteria</taxon>
        <taxon>Pseudomonadati</taxon>
        <taxon>Pseudomonadota</taxon>
        <taxon>Gammaproteobacteria</taxon>
        <taxon>Alteromonadales</taxon>
        <taxon>Pseudoalteromonadaceae</taxon>
        <taxon>Pseudoalteromonas</taxon>
    </lineage>
</organism>
<feature type="transmembrane region" description="Helical" evidence="1">
    <location>
        <begin position="7"/>
        <end position="25"/>
    </location>
</feature>
<keyword evidence="1" id="KW-0812">Transmembrane</keyword>
<feature type="transmembrane region" description="Helical" evidence="1">
    <location>
        <begin position="260"/>
        <end position="276"/>
    </location>
</feature>
<dbReference type="RefSeq" id="WP_169020158.1">
    <property type="nucleotide sequence ID" value="NZ_JABBMT010000013.1"/>
</dbReference>
<feature type="transmembrane region" description="Helical" evidence="1">
    <location>
        <begin position="37"/>
        <end position="55"/>
    </location>
</feature>
<feature type="transmembrane region" description="Helical" evidence="1">
    <location>
        <begin position="155"/>
        <end position="172"/>
    </location>
</feature>
<gene>
    <name evidence="2" type="ORF">HHO47_09875</name>
</gene>
<feature type="transmembrane region" description="Helical" evidence="1">
    <location>
        <begin position="296"/>
        <end position="316"/>
    </location>
</feature>
<evidence type="ECO:0000256" key="1">
    <source>
        <dbReference type="SAM" id="Phobius"/>
    </source>
</evidence>
<dbReference type="InterPro" id="IPR051533">
    <property type="entry name" value="WaaL-like"/>
</dbReference>
<feature type="transmembrane region" description="Helical" evidence="1">
    <location>
        <begin position="362"/>
        <end position="380"/>
    </location>
</feature>
<keyword evidence="1" id="KW-0472">Membrane</keyword>
<keyword evidence="3" id="KW-1185">Reference proteome</keyword>
<feature type="transmembrane region" description="Helical" evidence="1">
    <location>
        <begin position="62"/>
        <end position="78"/>
    </location>
</feature>
<comment type="caution">
    <text evidence="2">The sequence shown here is derived from an EMBL/GenBank/DDBJ whole genome shotgun (WGS) entry which is preliminary data.</text>
</comment>
<evidence type="ECO:0008006" key="4">
    <source>
        <dbReference type="Google" id="ProtNLM"/>
    </source>
</evidence>
<reference evidence="2" key="1">
    <citation type="submission" date="2020-04" db="EMBL/GenBank/DDBJ databases">
        <title>Genome Sequencing for Pseudoaltermonas arctica.</title>
        <authorList>
            <person name="Elkins N.S."/>
        </authorList>
    </citation>
    <scope>NUCLEOTIDE SEQUENCE [LARGE SCALE GENOMIC DNA]</scope>
    <source>
        <strain evidence="2">NEC-BIFX-2020_0012</strain>
    </source>
</reference>
<dbReference type="PANTHER" id="PTHR37422:SF13">
    <property type="entry name" value="LIPOPOLYSACCHARIDE BIOSYNTHESIS PROTEIN PA4999-RELATED"/>
    <property type="match status" value="1"/>
</dbReference>
<dbReference type="PANTHER" id="PTHR37422">
    <property type="entry name" value="TEICHURONIC ACID BIOSYNTHESIS PROTEIN TUAE"/>
    <property type="match status" value="1"/>
</dbReference>
<name>A0A7Y0HAY7_9GAMM</name>